<organism evidence="1">
    <name type="scientific">Aquipseudomonas alcaligenes</name>
    <name type="common">Pseudomonas alcaligenes</name>
    <dbReference type="NCBI Taxonomy" id="43263"/>
    <lineage>
        <taxon>Bacteria</taxon>
        <taxon>Pseudomonadati</taxon>
        <taxon>Pseudomonadota</taxon>
        <taxon>Gammaproteobacteria</taxon>
        <taxon>Pseudomonadales</taxon>
        <taxon>Pseudomonadaceae</taxon>
        <taxon>Aquipseudomonas</taxon>
    </lineage>
</organism>
<dbReference type="EMBL" id="AY038186">
    <property type="protein sequence ID" value="AAK73306.1"/>
    <property type="molecule type" value="Genomic_DNA"/>
</dbReference>
<reference evidence="1" key="1">
    <citation type="journal article" date="2001" name="Mol. Microbiol.">
        <title>Discovery and distribution of super-integrons among pseudomonads.</title>
        <authorList>
            <person name="Vaisvila R."/>
            <person name="Morgan R.D."/>
            <person name="Posfai J."/>
            <person name="Raleigh E.A."/>
        </authorList>
    </citation>
    <scope>NUCLEOTIDE SEQUENCE</scope>
    <source>
        <strain evidence="1">ATCC 55044</strain>
    </source>
</reference>
<evidence type="ECO:0000313" key="1">
    <source>
        <dbReference type="EMBL" id="AAK73306.1"/>
    </source>
</evidence>
<proteinExistence type="predicted"/>
<sequence length="87" mass="9433">MRAWKSCKVTSTNNVQRRSQTCSITSSAPCSNLFAARRASRLRVINASAWKPAQSRFYPKGIGCLQGRCGLATVRYSSPAFGSKSSA</sequence>
<protein>
    <submittedName>
        <fullName evidence="1">Ypar21</fullName>
    </submittedName>
</protein>
<name>Q939F2_AQUAC</name>
<dbReference type="AlphaFoldDB" id="Q939F2"/>
<accession>Q939F2</accession>